<comment type="subunit">
    <text evidence="13">Component of the TIM23 complex, at least composed of TIM23, TIM17 and TIM50. Interacts with preproteins in transit.</text>
</comment>
<dbReference type="SUPFAM" id="SSF56784">
    <property type="entry name" value="HAD-like"/>
    <property type="match status" value="1"/>
</dbReference>
<dbReference type="CDD" id="cd07521">
    <property type="entry name" value="HAD_FCP1-like"/>
    <property type="match status" value="1"/>
</dbReference>
<dbReference type="InterPro" id="IPR036412">
    <property type="entry name" value="HAD-like_sf"/>
</dbReference>
<evidence type="ECO:0000256" key="5">
    <source>
        <dbReference type="ARBA" id="ARBA00022692"/>
    </source>
</evidence>
<dbReference type="STRING" id="231916.A0A409Y072"/>
<feature type="compositionally biased region" description="Polar residues" evidence="16">
    <location>
        <begin position="99"/>
        <end position="109"/>
    </location>
</feature>
<dbReference type="InterPro" id="IPR050365">
    <property type="entry name" value="TIM50"/>
</dbReference>
<evidence type="ECO:0000256" key="6">
    <source>
        <dbReference type="ARBA" id="ARBA00022792"/>
    </source>
</evidence>
<dbReference type="Proteomes" id="UP000284706">
    <property type="component" value="Unassembled WGS sequence"/>
</dbReference>
<sequence>MFSILSRSIPRRAVVQSVRYFAQKPPSQPSLPKKKVKSAAESTVESNQETKSGLEPETSTSRTEEPLVNQELEGTTPKSGVPTLDFSPPEFEKEFQRTGARSSKDSLSTNERKRRFMSRVSLALLALAFGASTVYMGREWEEDELKAKKMRIEDAPSTRWGRTKERFTDLFDYFNKPAWPELLPPPYPPPHQKPYTLLISIDDLLVTSTWDRQHGWRTAKRPGVDYFLGYISQFYEVVIFTSQPYYTAGPILDKLDRYGFYINYRLFREATRTVDGKIVKDLSYLNRDLSKVIILDTDPDHVRLQPENSIILPKWKGDPKDKGLIAMIPFLESIAIYRPPDVRPILQAYAGKDIPIEYGKKEAEMKARHIAEWQAKHKGKSTGGISFGSFFGLSDNSSHPKNAPPPTYLEQKRAEAQKQYQAELKYIEDNREHLEKLLEQDQQAMAAQVPGSLWEVFDATVKGKPPGEPVPGPPGVPNPAGTSAAPPGSVVAASSGAPTPAAGAAPTQKA</sequence>
<reference evidence="18 19" key="1">
    <citation type="journal article" date="2018" name="Evol. Lett.">
        <title>Horizontal gene cluster transfer increased hallucinogenic mushroom diversity.</title>
        <authorList>
            <person name="Reynolds H.T."/>
            <person name="Vijayakumar V."/>
            <person name="Gluck-Thaler E."/>
            <person name="Korotkin H.B."/>
            <person name="Matheny P.B."/>
            <person name="Slot J.C."/>
        </authorList>
    </citation>
    <scope>NUCLEOTIDE SEQUENCE [LARGE SCALE GENOMIC DNA]</scope>
    <source>
        <strain evidence="18 19">SRW20</strain>
    </source>
</reference>
<evidence type="ECO:0000256" key="13">
    <source>
        <dbReference type="ARBA" id="ARBA00065975"/>
    </source>
</evidence>
<dbReference type="FunCoup" id="A0A409Y072">
    <property type="interactions" value="78"/>
</dbReference>
<accession>A0A409Y072</accession>
<comment type="similarity">
    <text evidence="2 14">Belongs to the TIM50 family.</text>
</comment>
<keyword evidence="15" id="KW-0175">Coiled coil</keyword>
<evidence type="ECO:0000313" key="19">
    <source>
        <dbReference type="Proteomes" id="UP000284706"/>
    </source>
</evidence>
<evidence type="ECO:0000256" key="8">
    <source>
        <dbReference type="ARBA" id="ARBA00022946"/>
    </source>
</evidence>
<keyword evidence="11 14" id="KW-0496">Mitochondrion</keyword>
<keyword evidence="4 14" id="KW-0813">Transport</keyword>
<organism evidence="18 19">
    <name type="scientific">Gymnopilus dilepis</name>
    <dbReference type="NCBI Taxonomy" id="231916"/>
    <lineage>
        <taxon>Eukaryota</taxon>
        <taxon>Fungi</taxon>
        <taxon>Dikarya</taxon>
        <taxon>Basidiomycota</taxon>
        <taxon>Agaricomycotina</taxon>
        <taxon>Agaricomycetes</taxon>
        <taxon>Agaricomycetidae</taxon>
        <taxon>Agaricales</taxon>
        <taxon>Agaricineae</taxon>
        <taxon>Hymenogastraceae</taxon>
        <taxon>Gymnopilus</taxon>
    </lineage>
</organism>
<keyword evidence="10 14" id="KW-0811">Translocation</keyword>
<dbReference type="PROSITE" id="PS50969">
    <property type="entry name" value="FCP1"/>
    <property type="match status" value="1"/>
</dbReference>
<dbReference type="PANTHER" id="PTHR12210">
    <property type="entry name" value="DULLARD PROTEIN PHOSPHATASE"/>
    <property type="match status" value="1"/>
</dbReference>
<feature type="coiled-coil region" evidence="15">
    <location>
        <begin position="417"/>
        <end position="444"/>
    </location>
</feature>
<feature type="domain" description="FCP1 homology" evidence="17">
    <location>
        <begin position="190"/>
        <end position="334"/>
    </location>
</feature>
<evidence type="ECO:0000256" key="3">
    <source>
        <dbReference type="ARBA" id="ARBA00020799"/>
    </source>
</evidence>
<keyword evidence="5" id="KW-0812">Transmembrane</keyword>
<evidence type="ECO:0000259" key="17">
    <source>
        <dbReference type="PROSITE" id="PS50969"/>
    </source>
</evidence>
<evidence type="ECO:0000313" key="18">
    <source>
        <dbReference type="EMBL" id="PPQ96385.1"/>
    </source>
</evidence>
<name>A0A409Y072_9AGAR</name>
<keyword evidence="19" id="KW-1185">Reference proteome</keyword>
<comment type="caution">
    <text evidence="18">The sequence shown here is derived from an EMBL/GenBank/DDBJ whole genome shotgun (WGS) entry which is preliminary data.</text>
</comment>
<dbReference type="AlphaFoldDB" id="A0A409Y072"/>
<evidence type="ECO:0000256" key="12">
    <source>
        <dbReference type="ARBA" id="ARBA00023136"/>
    </source>
</evidence>
<dbReference type="Pfam" id="PF03031">
    <property type="entry name" value="NIF"/>
    <property type="match status" value="1"/>
</dbReference>
<keyword evidence="12" id="KW-0472">Membrane</keyword>
<feature type="region of interest" description="Disordered" evidence="16">
    <location>
        <begin position="461"/>
        <end position="510"/>
    </location>
</feature>
<gene>
    <name evidence="18" type="ORF">CVT26_004987</name>
</gene>
<evidence type="ECO:0000256" key="11">
    <source>
        <dbReference type="ARBA" id="ARBA00023128"/>
    </source>
</evidence>
<keyword evidence="6" id="KW-0999">Mitochondrion inner membrane</keyword>
<dbReference type="GO" id="GO:0015031">
    <property type="term" value="P:protein transport"/>
    <property type="evidence" value="ECO:0007669"/>
    <property type="project" value="UniProtKB-KW"/>
</dbReference>
<dbReference type="InterPro" id="IPR023214">
    <property type="entry name" value="HAD_sf"/>
</dbReference>
<keyword evidence="7 14" id="KW-0653">Protein transport</keyword>
<protein>
    <recommendedName>
        <fullName evidence="3 14">Mitochondrial import inner membrane translocase subunit TIM50</fullName>
    </recommendedName>
</protein>
<comment type="subcellular location">
    <subcellularLocation>
        <location evidence="1 14">Mitochondrion inner membrane</location>
        <topology evidence="1 14">Single-pass membrane protein</topology>
    </subcellularLocation>
</comment>
<feature type="compositionally biased region" description="Polar residues" evidence="16">
    <location>
        <begin position="40"/>
        <end position="51"/>
    </location>
</feature>
<comment type="function">
    <text evidence="14">Essential component of the TIM23 complex, a complex that mediates the translocation of transit peptide-containing proteins across the mitochondrial inner membrane.</text>
</comment>
<keyword evidence="9" id="KW-1133">Transmembrane helix</keyword>
<dbReference type="FunFam" id="3.40.50.1000:FF:000019">
    <property type="entry name" value="Mitochondrial import inner membrane translocase subunit TIM50"/>
    <property type="match status" value="1"/>
</dbReference>
<evidence type="ECO:0000256" key="2">
    <source>
        <dbReference type="ARBA" id="ARBA00006344"/>
    </source>
</evidence>
<evidence type="ECO:0000256" key="14">
    <source>
        <dbReference type="RuleBase" id="RU365079"/>
    </source>
</evidence>
<evidence type="ECO:0000256" key="16">
    <source>
        <dbReference type="SAM" id="MobiDB-lite"/>
    </source>
</evidence>
<dbReference type="InParanoid" id="A0A409Y072"/>
<dbReference type="GO" id="GO:0005744">
    <property type="term" value="C:TIM23 mitochondrial import inner membrane translocase complex"/>
    <property type="evidence" value="ECO:0007669"/>
    <property type="project" value="UniProtKB-UniRule"/>
</dbReference>
<evidence type="ECO:0000256" key="10">
    <source>
        <dbReference type="ARBA" id="ARBA00023010"/>
    </source>
</evidence>
<evidence type="ECO:0000256" key="4">
    <source>
        <dbReference type="ARBA" id="ARBA00022448"/>
    </source>
</evidence>
<dbReference type="OrthoDB" id="287041at2759"/>
<evidence type="ECO:0000256" key="15">
    <source>
        <dbReference type="SAM" id="Coils"/>
    </source>
</evidence>
<evidence type="ECO:0000256" key="7">
    <source>
        <dbReference type="ARBA" id="ARBA00022927"/>
    </source>
</evidence>
<keyword evidence="8 14" id="KW-0809">Transit peptide</keyword>
<dbReference type="EMBL" id="NHYE01001375">
    <property type="protein sequence ID" value="PPQ96385.1"/>
    <property type="molecule type" value="Genomic_DNA"/>
</dbReference>
<dbReference type="Gene3D" id="3.40.50.1000">
    <property type="entry name" value="HAD superfamily/HAD-like"/>
    <property type="match status" value="1"/>
</dbReference>
<proteinExistence type="inferred from homology"/>
<dbReference type="SMART" id="SM00577">
    <property type="entry name" value="CPDc"/>
    <property type="match status" value="1"/>
</dbReference>
<evidence type="ECO:0000256" key="9">
    <source>
        <dbReference type="ARBA" id="ARBA00022989"/>
    </source>
</evidence>
<feature type="region of interest" description="Disordered" evidence="16">
    <location>
        <begin position="22"/>
        <end position="112"/>
    </location>
</feature>
<feature type="compositionally biased region" description="Low complexity" evidence="16">
    <location>
        <begin position="478"/>
        <end position="510"/>
    </location>
</feature>
<feature type="compositionally biased region" description="Pro residues" evidence="16">
    <location>
        <begin position="466"/>
        <end position="477"/>
    </location>
</feature>
<evidence type="ECO:0000256" key="1">
    <source>
        <dbReference type="ARBA" id="ARBA00004434"/>
    </source>
</evidence>
<dbReference type="InterPro" id="IPR004274">
    <property type="entry name" value="FCP1_dom"/>
</dbReference>